<reference evidence="6" key="1">
    <citation type="journal article" date="2013" name="Science">
        <title>Gene transfer from bacteria and archaea facilitated evolution of an extremophilic eukaryote.</title>
        <authorList>
            <person name="Schonknecht G."/>
            <person name="Chen W.H."/>
            <person name="Ternes C.M."/>
            <person name="Barbier G.G."/>
            <person name="Shrestha R.P."/>
            <person name="Stanke M."/>
            <person name="Brautigam A."/>
            <person name="Baker B.J."/>
            <person name="Banfield J.F."/>
            <person name="Garavito R.M."/>
            <person name="Carr K."/>
            <person name="Wilkerson C."/>
            <person name="Rensing S.A."/>
            <person name="Gagneul D."/>
            <person name="Dickenson N.E."/>
            <person name="Oesterhelt C."/>
            <person name="Lercher M.J."/>
            <person name="Weber A.P."/>
        </authorList>
    </citation>
    <scope>NUCLEOTIDE SEQUENCE [LARGE SCALE GENOMIC DNA]</scope>
    <source>
        <strain evidence="6">074W</strain>
    </source>
</reference>
<dbReference type="Pfam" id="PF02146">
    <property type="entry name" value="SIR2"/>
    <property type="match status" value="1"/>
</dbReference>
<dbReference type="InterPro" id="IPR003000">
    <property type="entry name" value="Sirtuin"/>
</dbReference>
<dbReference type="STRING" id="130081.M2W263"/>
<gene>
    <name evidence="5" type="ORF">Gasu_27830</name>
</gene>
<organism evidence="5 6">
    <name type="scientific">Galdieria sulphuraria</name>
    <name type="common">Red alga</name>
    <dbReference type="NCBI Taxonomy" id="130081"/>
    <lineage>
        <taxon>Eukaryota</taxon>
        <taxon>Rhodophyta</taxon>
        <taxon>Bangiophyceae</taxon>
        <taxon>Galdieriales</taxon>
        <taxon>Galdieriaceae</taxon>
        <taxon>Galdieria</taxon>
    </lineage>
</organism>
<protein>
    <submittedName>
        <fullName evidence="5">NAD-dependent deacetylase sirtuin 4</fullName>
    </submittedName>
</protein>
<dbReference type="PANTHER" id="PTHR11085:SF10">
    <property type="entry name" value="NAD-DEPENDENT PROTEIN DEACYLASE SIRTUIN-5, MITOCHONDRIAL-RELATED"/>
    <property type="match status" value="1"/>
</dbReference>
<dbReference type="eggNOG" id="KOG2683">
    <property type="taxonomic scope" value="Eukaryota"/>
</dbReference>
<dbReference type="GeneID" id="17088551"/>
<proteinExistence type="predicted"/>
<dbReference type="RefSeq" id="XP_005706301.1">
    <property type="nucleotide sequence ID" value="XM_005706244.1"/>
</dbReference>
<dbReference type="Gramene" id="EME29781">
    <property type="protein sequence ID" value="EME29781"/>
    <property type="gene ID" value="Gasu_27830"/>
</dbReference>
<evidence type="ECO:0000256" key="3">
    <source>
        <dbReference type="PROSITE-ProRule" id="PRU00236"/>
    </source>
</evidence>
<keyword evidence="3" id="KW-0862">Zinc</keyword>
<dbReference type="InterPro" id="IPR050134">
    <property type="entry name" value="NAD-dep_sirtuin_deacylases"/>
</dbReference>
<sequence length="371" mass="42162">MIIWCFVGHCLQQTLCRRKLIAKYHETWRNLLTFLRKSYSTGCHSTKEGDILESVYPSGLKSPDKYDRLAVLQFLEKSFKRRASHGKVCVISGAGISTESGIPDYRSPGRPPHKPITHDQFVSSAAYRRRYWARSYVGYERLSKAKPGKTHVSLAVLDQLGLLSGNISQNVDELLSAGGVNDSRIVELHGNIHRVMCLECGLKIGRDVIQLQMRELNMEWNPESEEQQERSIFERPDGDYAVTEELVNTFYPPFCFRCGRNSILKPDVVFFGGNVPKENALRARQFIEQSDAILVLGSSLSTFSAYGLVQRASSELSLPICIINYGPTRADHLATLKLDVDTGHLMFQVCQHYAPEHIFRNYFDQKFQHIL</sequence>
<evidence type="ECO:0000313" key="5">
    <source>
        <dbReference type="EMBL" id="EME29781.1"/>
    </source>
</evidence>
<keyword evidence="3" id="KW-0479">Metal-binding</keyword>
<dbReference type="KEGG" id="gsl:Gasu_27830"/>
<keyword evidence="6" id="KW-1185">Reference proteome</keyword>
<dbReference type="GO" id="GO:0017136">
    <property type="term" value="F:histone deacetylase activity, NAD-dependent"/>
    <property type="evidence" value="ECO:0007669"/>
    <property type="project" value="TreeGrafter"/>
</dbReference>
<dbReference type="InterPro" id="IPR026590">
    <property type="entry name" value="Ssirtuin_cat_dom"/>
</dbReference>
<feature type="binding site" evidence="3">
    <location>
        <position position="258"/>
    </location>
    <ligand>
        <name>Zn(2+)</name>
        <dbReference type="ChEBI" id="CHEBI:29105"/>
    </ligand>
</feature>
<accession>M2W263</accession>
<dbReference type="OMA" id="RRHYWAR"/>
<dbReference type="AlphaFoldDB" id="M2W263"/>
<feature type="binding site" evidence="3">
    <location>
        <position position="255"/>
    </location>
    <ligand>
        <name>Zn(2+)</name>
        <dbReference type="ChEBI" id="CHEBI:29105"/>
    </ligand>
</feature>
<dbReference type="EMBL" id="KB454505">
    <property type="protein sequence ID" value="EME29781.1"/>
    <property type="molecule type" value="Genomic_DNA"/>
</dbReference>
<feature type="binding site" evidence="3">
    <location>
        <position position="197"/>
    </location>
    <ligand>
        <name>Zn(2+)</name>
        <dbReference type="ChEBI" id="CHEBI:29105"/>
    </ligand>
</feature>
<dbReference type="InterPro" id="IPR029035">
    <property type="entry name" value="DHS-like_NAD/FAD-binding_dom"/>
</dbReference>
<dbReference type="Proteomes" id="UP000030680">
    <property type="component" value="Unassembled WGS sequence"/>
</dbReference>
<dbReference type="InterPro" id="IPR026591">
    <property type="entry name" value="Sirtuin_cat_small_dom_sf"/>
</dbReference>
<name>M2W263_GALSU</name>
<evidence type="ECO:0000313" key="6">
    <source>
        <dbReference type="Proteomes" id="UP000030680"/>
    </source>
</evidence>
<dbReference type="GO" id="GO:0046872">
    <property type="term" value="F:metal ion binding"/>
    <property type="evidence" value="ECO:0007669"/>
    <property type="project" value="UniProtKB-KW"/>
</dbReference>
<evidence type="ECO:0000256" key="2">
    <source>
        <dbReference type="ARBA" id="ARBA00023027"/>
    </source>
</evidence>
<dbReference type="PROSITE" id="PS50305">
    <property type="entry name" value="SIRTUIN"/>
    <property type="match status" value="1"/>
</dbReference>
<feature type="active site" description="Proton acceptor" evidence="3">
    <location>
        <position position="189"/>
    </location>
</feature>
<keyword evidence="1" id="KW-0808">Transferase</keyword>
<dbReference type="PANTHER" id="PTHR11085">
    <property type="entry name" value="NAD-DEPENDENT PROTEIN DEACYLASE SIRTUIN-5, MITOCHONDRIAL-RELATED"/>
    <property type="match status" value="1"/>
</dbReference>
<dbReference type="SUPFAM" id="SSF52467">
    <property type="entry name" value="DHS-like NAD/FAD-binding domain"/>
    <property type="match status" value="1"/>
</dbReference>
<evidence type="ECO:0000259" key="4">
    <source>
        <dbReference type="PROSITE" id="PS50305"/>
    </source>
</evidence>
<dbReference type="OrthoDB" id="424302at2759"/>
<dbReference type="Gene3D" id="3.40.50.1220">
    <property type="entry name" value="TPP-binding domain"/>
    <property type="match status" value="1"/>
</dbReference>
<feature type="domain" description="Deacetylase sirtuin-type" evidence="4">
    <location>
        <begin position="65"/>
        <end position="366"/>
    </location>
</feature>
<dbReference type="GO" id="GO:0070403">
    <property type="term" value="F:NAD+ binding"/>
    <property type="evidence" value="ECO:0007669"/>
    <property type="project" value="InterPro"/>
</dbReference>
<keyword evidence="2" id="KW-0520">NAD</keyword>
<feature type="binding site" evidence="3">
    <location>
        <position position="200"/>
    </location>
    <ligand>
        <name>Zn(2+)</name>
        <dbReference type="ChEBI" id="CHEBI:29105"/>
    </ligand>
</feature>
<dbReference type="Gene3D" id="3.30.1600.10">
    <property type="entry name" value="SIR2/SIRT2 'Small Domain"/>
    <property type="match status" value="1"/>
</dbReference>
<evidence type="ECO:0000256" key="1">
    <source>
        <dbReference type="ARBA" id="ARBA00022679"/>
    </source>
</evidence>